<organism evidence="3 4">
    <name type="scientific">Petromyzon marinus</name>
    <name type="common">Sea lamprey</name>
    <dbReference type="NCBI Taxonomy" id="7757"/>
    <lineage>
        <taxon>Eukaryota</taxon>
        <taxon>Metazoa</taxon>
        <taxon>Chordata</taxon>
        <taxon>Craniata</taxon>
        <taxon>Vertebrata</taxon>
        <taxon>Cyclostomata</taxon>
        <taxon>Hyperoartia</taxon>
        <taxon>Petromyzontiformes</taxon>
        <taxon>Petromyzontidae</taxon>
        <taxon>Petromyzon</taxon>
    </lineage>
</organism>
<dbReference type="KEGG" id="pmrn:116941062"/>
<dbReference type="PANTHER" id="PTHR10164">
    <property type="entry name" value="ISLET CELL AUTOANTIGEN 1"/>
    <property type="match status" value="1"/>
</dbReference>
<evidence type="ECO:0000313" key="4">
    <source>
        <dbReference type="RefSeq" id="XP_032807553.1"/>
    </source>
</evidence>
<feature type="compositionally biased region" description="Gly residues" evidence="1">
    <location>
        <begin position="409"/>
        <end position="418"/>
    </location>
</feature>
<dbReference type="CDD" id="cd07661">
    <property type="entry name" value="BAR_ICA69"/>
    <property type="match status" value="1"/>
</dbReference>
<dbReference type="SUPFAM" id="SSF103657">
    <property type="entry name" value="BAR/IMD domain-like"/>
    <property type="match status" value="1"/>
</dbReference>
<evidence type="ECO:0000313" key="5">
    <source>
        <dbReference type="RefSeq" id="XP_032807554.1"/>
    </source>
</evidence>
<proteinExistence type="predicted"/>
<name>A0AAJ7SXN9_PETMA</name>
<dbReference type="InterPro" id="IPR027267">
    <property type="entry name" value="AH/BAR_dom_sf"/>
</dbReference>
<dbReference type="CTD" id="3382"/>
<dbReference type="GO" id="GO:0051049">
    <property type="term" value="P:regulation of transport"/>
    <property type="evidence" value="ECO:0007669"/>
    <property type="project" value="TreeGrafter"/>
</dbReference>
<protein>
    <submittedName>
        <fullName evidence="4 5">Islet cell autoantigen 1-like isoform X1</fullName>
    </submittedName>
</protein>
<dbReference type="Pfam" id="PF06456">
    <property type="entry name" value="Arfaptin"/>
    <property type="match status" value="1"/>
</dbReference>
<feature type="domain" description="AH" evidence="2">
    <location>
        <begin position="50"/>
        <end position="253"/>
    </location>
</feature>
<evidence type="ECO:0000256" key="1">
    <source>
        <dbReference type="SAM" id="MobiDB-lite"/>
    </source>
</evidence>
<dbReference type="InterPro" id="IPR010504">
    <property type="entry name" value="AH_dom"/>
</dbReference>
<gene>
    <name evidence="4 5" type="primary">LOC116941062</name>
</gene>
<dbReference type="RefSeq" id="XP_032807554.1">
    <property type="nucleotide sequence ID" value="XM_032951663.1"/>
</dbReference>
<dbReference type="Pfam" id="PF04629">
    <property type="entry name" value="ICA69"/>
    <property type="match status" value="2"/>
</dbReference>
<dbReference type="FunFam" id="1.20.1270.60:FF:000015">
    <property type="entry name" value="Islet cell autoantigen 1, 69kDa"/>
    <property type="match status" value="1"/>
</dbReference>
<feature type="region of interest" description="Disordered" evidence="1">
    <location>
        <begin position="393"/>
        <end position="457"/>
    </location>
</feature>
<dbReference type="GO" id="GO:0005794">
    <property type="term" value="C:Golgi apparatus"/>
    <property type="evidence" value="ECO:0007669"/>
    <property type="project" value="TreeGrafter"/>
</dbReference>
<dbReference type="RefSeq" id="XP_032807553.1">
    <property type="nucleotide sequence ID" value="XM_032951662.1"/>
</dbReference>
<accession>A0AAJ7SXN9</accession>
<dbReference type="InterPro" id="IPR024114">
    <property type="entry name" value="Islet_autoAg_Ica1/Ica1-like"/>
</dbReference>
<dbReference type="Proteomes" id="UP001318040">
    <property type="component" value="Chromosome 10"/>
</dbReference>
<dbReference type="SMART" id="SM01237">
    <property type="entry name" value="ICA69"/>
    <property type="match status" value="1"/>
</dbReference>
<feature type="compositionally biased region" description="Basic and acidic residues" evidence="1">
    <location>
        <begin position="285"/>
        <end position="294"/>
    </location>
</feature>
<dbReference type="Gene3D" id="1.20.1270.60">
    <property type="entry name" value="Arfaptin homology (AH) domain/BAR domain"/>
    <property type="match status" value="1"/>
</dbReference>
<dbReference type="AlphaFoldDB" id="A0AAJ7SXN9"/>
<sequence>MEQGYSREAYDRHVRSQDRSVVNKVQQKFWRTKQVLIRATGKKEDAHVVAGDAALDSKLGVFHSIQRTCFDLLKVVERYQKRLCALSQEENEMGRFLKQQGNQDKTRAGKIMHATGKNLCYSSQLRLSLRHPLSRLYQDVHTFRCRAVADTWLTMQRMEEARTEYRGALLWMKDVSQELDPDTYKQLEKFRQVQTEVRASKMRFDKLTNDVCQKVDLLGASRCNLLSSTLTAYQSALLQFWEKTASMMSAVQDCFKGYQPYEFTTLKSLQDPMKKLSENPTEEDADKREDKEGDGQDIDTLVSLDEGGLAESAGGQEEGGYSGMTSEQMGHANAVLLAELGNSDMLDLLAELGEVAEGEDGEKDDLALLNEIMNAPSDADFGSAWQAVFGGELSQWPMPSPAEPPQSGDGDGSCGGGGDGDHLMSLAPGLPGQITGTAGLTPLLPAQTMDPSGARGGFLPSELLDMNYSRSVSGADWDALRHEQMGPGTELNAPLASPAAPPGHPQPKKGEKPAARDMSAWFSLFADLDPLGNPDAVGRTDSDHELLNA</sequence>
<keyword evidence="3" id="KW-1185">Reference proteome</keyword>
<dbReference type="PANTHER" id="PTHR10164:SF4">
    <property type="entry name" value="GH23156P"/>
    <property type="match status" value="1"/>
</dbReference>
<evidence type="ECO:0000313" key="3">
    <source>
        <dbReference type="Proteomes" id="UP001318040"/>
    </source>
</evidence>
<feature type="region of interest" description="Disordered" evidence="1">
    <location>
        <begin position="485"/>
        <end position="516"/>
    </location>
</feature>
<dbReference type="GO" id="GO:0019904">
    <property type="term" value="F:protein domain specific binding"/>
    <property type="evidence" value="ECO:0007669"/>
    <property type="project" value="InterPro"/>
</dbReference>
<evidence type="ECO:0000259" key="2">
    <source>
        <dbReference type="PROSITE" id="PS50870"/>
    </source>
</evidence>
<dbReference type="InterPro" id="IPR006723">
    <property type="entry name" value="Islet_autoAg_Ica1_C"/>
</dbReference>
<feature type="region of interest" description="Disordered" evidence="1">
    <location>
        <begin position="272"/>
        <end position="326"/>
    </location>
</feature>
<dbReference type="PROSITE" id="PS50870">
    <property type="entry name" value="AH"/>
    <property type="match status" value="1"/>
</dbReference>
<dbReference type="SMART" id="SM01015">
    <property type="entry name" value="Arfaptin"/>
    <property type="match status" value="1"/>
</dbReference>
<reference evidence="4 5" key="1">
    <citation type="submission" date="2025-04" db="UniProtKB">
        <authorList>
            <consortium name="RefSeq"/>
        </authorList>
    </citation>
    <scope>IDENTIFICATION</scope>
    <source>
        <tissue evidence="4 5">Sperm</tissue>
    </source>
</reference>